<name>A0A3N4HZF5_ASCIM</name>
<organism evidence="2 3">
    <name type="scientific">Ascobolus immersus RN42</name>
    <dbReference type="NCBI Taxonomy" id="1160509"/>
    <lineage>
        <taxon>Eukaryota</taxon>
        <taxon>Fungi</taxon>
        <taxon>Dikarya</taxon>
        <taxon>Ascomycota</taxon>
        <taxon>Pezizomycotina</taxon>
        <taxon>Pezizomycetes</taxon>
        <taxon>Pezizales</taxon>
        <taxon>Ascobolaceae</taxon>
        <taxon>Ascobolus</taxon>
    </lineage>
</organism>
<evidence type="ECO:0000313" key="2">
    <source>
        <dbReference type="EMBL" id="RPA77240.1"/>
    </source>
</evidence>
<evidence type="ECO:0000313" key="3">
    <source>
        <dbReference type="Proteomes" id="UP000275078"/>
    </source>
</evidence>
<protein>
    <submittedName>
        <fullName evidence="2">Uncharacterized protein</fullName>
    </submittedName>
</protein>
<sequence length="355" mass="40254">MPPKTRKPTGNSRSKPRSPRTKKAPKEFEVKSSFHAPGGTRFNFSTAEQKNDRGELEQTPIAHPYYNNMKSNPDEPSAPEPFDPLYDSSGLRYSDRVPHPPIDPSAPSPTLDEAVERRRAELATVPRPGFFSGLLKAIDVDNSYNSESCNEDCDSDCDIHDGEWTPTEEPDPETFFGSVKEPFVFWNKERAKNCNEHLRDQCWEICQEAAEMGVLKERRCIEMEIMDPPHSSESDKEFHISVRCRTKKMKEKGVHYAGHIRALKFQIVKLEPELRLAAPAEAPVPASEIPIAKVASLSIDDDVSEGKTEEVKRKEVTYTQWDSLLYDSDPKTFAMVWEDVVKSDSDGKVVKNWKP</sequence>
<reference evidence="2 3" key="1">
    <citation type="journal article" date="2018" name="Nat. Ecol. Evol.">
        <title>Pezizomycetes genomes reveal the molecular basis of ectomycorrhizal truffle lifestyle.</title>
        <authorList>
            <person name="Murat C."/>
            <person name="Payen T."/>
            <person name="Noel B."/>
            <person name="Kuo A."/>
            <person name="Morin E."/>
            <person name="Chen J."/>
            <person name="Kohler A."/>
            <person name="Krizsan K."/>
            <person name="Balestrini R."/>
            <person name="Da Silva C."/>
            <person name="Montanini B."/>
            <person name="Hainaut M."/>
            <person name="Levati E."/>
            <person name="Barry K.W."/>
            <person name="Belfiori B."/>
            <person name="Cichocki N."/>
            <person name="Clum A."/>
            <person name="Dockter R.B."/>
            <person name="Fauchery L."/>
            <person name="Guy J."/>
            <person name="Iotti M."/>
            <person name="Le Tacon F."/>
            <person name="Lindquist E.A."/>
            <person name="Lipzen A."/>
            <person name="Malagnac F."/>
            <person name="Mello A."/>
            <person name="Molinier V."/>
            <person name="Miyauchi S."/>
            <person name="Poulain J."/>
            <person name="Riccioni C."/>
            <person name="Rubini A."/>
            <person name="Sitrit Y."/>
            <person name="Splivallo R."/>
            <person name="Traeger S."/>
            <person name="Wang M."/>
            <person name="Zifcakova L."/>
            <person name="Wipf D."/>
            <person name="Zambonelli A."/>
            <person name="Paolocci F."/>
            <person name="Nowrousian M."/>
            <person name="Ottonello S."/>
            <person name="Baldrian P."/>
            <person name="Spatafora J.W."/>
            <person name="Henrissat B."/>
            <person name="Nagy L.G."/>
            <person name="Aury J.M."/>
            <person name="Wincker P."/>
            <person name="Grigoriev I.V."/>
            <person name="Bonfante P."/>
            <person name="Martin F.M."/>
        </authorList>
    </citation>
    <scope>NUCLEOTIDE SEQUENCE [LARGE SCALE GENOMIC DNA]</scope>
    <source>
        <strain evidence="2 3">RN42</strain>
    </source>
</reference>
<accession>A0A3N4HZF5</accession>
<dbReference type="Proteomes" id="UP000275078">
    <property type="component" value="Unassembled WGS sequence"/>
</dbReference>
<gene>
    <name evidence="2" type="ORF">BJ508DRAFT_417166</name>
</gene>
<keyword evidence="3" id="KW-1185">Reference proteome</keyword>
<proteinExistence type="predicted"/>
<feature type="region of interest" description="Disordered" evidence="1">
    <location>
        <begin position="1"/>
        <end position="110"/>
    </location>
</feature>
<evidence type="ECO:0000256" key="1">
    <source>
        <dbReference type="SAM" id="MobiDB-lite"/>
    </source>
</evidence>
<feature type="compositionally biased region" description="Basic residues" evidence="1">
    <location>
        <begin position="14"/>
        <end position="23"/>
    </location>
</feature>
<dbReference type="AlphaFoldDB" id="A0A3N4HZF5"/>
<dbReference type="EMBL" id="ML119729">
    <property type="protein sequence ID" value="RPA77240.1"/>
    <property type="molecule type" value="Genomic_DNA"/>
</dbReference>